<name>A0ABP7LIQ2_9SPHN</name>
<evidence type="ECO:0000313" key="3">
    <source>
        <dbReference type="Proteomes" id="UP001500827"/>
    </source>
</evidence>
<dbReference type="Proteomes" id="UP001500827">
    <property type="component" value="Unassembled WGS sequence"/>
</dbReference>
<proteinExistence type="predicted"/>
<accession>A0ABP7LIQ2</accession>
<feature type="signal peptide" evidence="1">
    <location>
        <begin position="1"/>
        <end position="22"/>
    </location>
</feature>
<comment type="caution">
    <text evidence="2">The sequence shown here is derived from an EMBL/GenBank/DDBJ whole genome shotgun (WGS) entry which is preliminary data.</text>
</comment>
<keyword evidence="3" id="KW-1185">Reference proteome</keyword>
<dbReference type="EMBL" id="BAABBM010000001">
    <property type="protein sequence ID" value="GAA3901144.1"/>
    <property type="molecule type" value="Genomic_DNA"/>
</dbReference>
<feature type="chain" id="PRO_5047201513" evidence="1">
    <location>
        <begin position="23"/>
        <end position="171"/>
    </location>
</feature>
<sequence length="171" mass="18886">MRTVRHLIAALALIGSASSAVAQTLPVFQFREIRADQPIDPQSIGFKECQSLENGLRRCMPRSGSDRVANVFVIPMMILNGSKLASFELIGIQSGYGSIKDAFAAKYGTPCQSRTDKWQNRIGNSFDNEVTVWCFATGRLELKALGNQVDQWQARYVDAVNTPPSTPKVDF</sequence>
<keyword evidence="1" id="KW-0732">Signal</keyword>
<gene>
    <name evidence="2" type="ORF">GCM10022276_19920</name>
</gene>
<evidence type="ECO:0000313" key="2">
    <source>
        <dbReference type="EMBL" id="GAA3901144.1"/>
    </source>
</evidence>
<reference evidence="3" key="1">
    <citation type="journal article" date="2019" name="Int. J. Syst. Evol. Microbiol.">
        <title>The Global Catalogue of Microorganisms (GCM) 10K type strain sequencing project: providing services to taxonomists for standard genome sequencing and annotation.</title>
        <authorList>
            <consortium name="The Broad Institute Genomics Platform"/>
            <consortium name="The Broad Institute Genome Sequencing Center for Infectious Disease"/>
            <person name="Wu L."/>
            <person name="Ma J."/>
        </authorList>
    </citation>
    <scope>NUCLEOTIDE SEQUENCE [LARGE SCALE GENOMIC DNA]</scope>
    <source>
        <strain evidence="3">JCM 17543</strain>
    </source>
</reference>
<evidence type="ECO:0000256" key="1">
    <source>
        <dbReference type="SAM" id="SignalP"/>
    </source>
</evidence>
<organism evidence="2 3">
    <name type="scientific">Sphingomonas limnosediminicola</name>
    <dbReference type="NCBI Taxonomy" id="940133"/>
    <lineage>
        <taxon>Bacteria</taxon>
        <taxon>Pseudomonadati</taxon>
        <taxon>Pseudomonadota</taxon>
        <taxon>Alphaproteobacteria</taxon>
        <taxon>Sphingomonadales</taxon>
        <taxon>Sphingomonadaceae</taxon>
        <taxon>Sphingomonas</taxon>
    </lineage>
</organism>
<protein>
    <submittedName>
        <fullName evidence="2">Uncharacterized protein</fullName>
    </submittedName>
</protein>